<accession>A0A074YA18</accession>
<dbReference type="Proteomes" id="UP000030706">
    <property type="component" value="Unassembled WGS sequence"/>
</dbReference>
<dbReference type="GeneID" id="40748024"/>
<evidence type="ECO:0000313" key="4">
    <source>
        <dbReference type="Proteomes" id="UP000030706"/>
    </source>
</evidence>
<organism evidence="3 4">
    <name type="scientific">Aureobasidium pullulans EXF-150</name>
    <dbReference type="NCBI Taxonomy" id="1043002"/>
    <lineage>
        <taxon>Eukaryota</taxon>
        <taxon>Fungi</taxon>
        <taxon>Dikarya</taxon>
        <taxon>Ascomycota</taxon>
        <taxon>Pezizomycotina</taxon>
        <taxon>Dothideomycetes</taxon>
        <taxon>Dothideomycetidae</taxon>
        <taxon>Dothideales</taxon>
        <taxon>Saccotheciaceae</taxon>
        <taxon>Aureobasidium</taxon>
    </lineage>
</organism>
<dbReference type="HOGENOM" id="CLU_119599_0_0_1"/>
<feature type="transmembrane region" description="Helical" evidence="2">
    <location>
        <begin position="137"/>
        <end position="160"/>
    </location>
</feature>
<proteinExistence type="predicted"/>
<dbReference type="EMBL" id="KL584984">
    <property type="protein sequence ID" value="KEQ83686.1"/>
    <property type="molecule type" value="Genomic_DNA"/>
</dbReference>
<sequence length="184" mass="20654">MSNSSTSPEKQSLIPQLNPPIPTASPSEVRAFITELLILTRNLPAQHAKDIADKWHLGTGRELTTYPPSVYADIFGSEDAWMVYKESQLFIRRNKQEKNRRRDELRKWAIILGIIIINIIGIVLFLRLLLLHVQAEAYALAWILTVGVLGLVFGGINLLGRVGLEVEVERELYSGMSVGCKKCT</sequence>
<evidence type="ECO:0000313" key="3">
    <source>
        <dbReference type="EMBL" id="KEQ83686.1"/>
    </source>
</evidence>
<gene>
    <name evidence="3" type="ORF">M438DRAFT_346608</name>
</gene>
<evidence type="ECO:0000256" key="1">
    <source>
        <dbReference type="SAM" id="MobiDB-lite"/>
    </source>
</evidence>
<reference evidence="3 4" key="1">
    <citation type="journal article" date="2014" name="BMC Genomics">
        <title>Genome sequencing of four Aureobasidium pullulans varieties: biotechnological potential, stress tolerance, and description of new species.</title>
        <authorList>
            <person name="Gostin Ar C."/>
            <person name="Ohm R.A."/>
            <person name="Kogej T."/>
            <person name="Sonjak S."/>
            <person name="Turk M."/>
            <person name="Zajc J."/>
            <person name="Zalar P."/>
            <person name="Grube M."/>
            <person name="Sun H."/>
            <person name="Han J."/>
            <person name="Sharma A."/>
            <person name="Chiniquy J."/>
            <person name="Ngan C.Y."/>
            <person name="Lipzen A."/>
            <person name="Barry K."/>
            <person name="Grigoriev I.V."/>
            <person name="Gunde-Cimerman N."/>
        </authorList>
    </citation>
    <scope>NUCLEOTIDE SEQUENCE [LARGE SCALE GENOMIC DNA]</scope>
    <source>
        <strain evidence="3 4">EXF-150</strain>
    </source>
</reference>
<name>A0A074YA18_AURPU</name>
<keyword evidence="2" id="KW-0472">Membrane</keyword>
<evidence type="ECO:0000256" key="2">
    <source>
        <dbReference type="SAM" id="Phobius"/>
    </source>
</evidence>
<dbReference type="RefSeq" id="XP_029759873.1">
    <property type="nucleotide sequence ID" value="XM_029905718.1"/>
</dbReference>
<feature type="region of interest" description="Disordered" evidence="1">
    <location>
        <begin position="1"/>
        <end position="22"/>
    </location>
</feature>
<feature type="transmembrane region" description="Helical" evidence="2">
    <location>
        <begin position="108"/>
        <end position="131"/>
    </location>
</feature>
<dbReference type="AlphaFoldDB" id="A0A074YA18"/>
<keyword evidence="2" id="KW-0812">Transmembrane</keyword>
<keyword evidence="2" id="KW-1133">Transmembrane helix</keyword>
<dbReference type="OrthoDB" id="3683192at2759"/>
<keyword evidence="4" id="KW-1185">Reference proteome</keyword>
<protein>
    <submittedName>
        <fullName evidence="3">Uncharacterized protein</fullName>
    </submittedName>
</protein>
<feature type="compositionally biased region" description="Polar residues" evidence="1">
    <location>
        <begin position="1"/>
        <end position="15"/>
    </location>
</feature>